<dbReference type="Proteomes" id="UP000811282">
    <property type="component" value="Unassembled WGS sequence"/>
</dbReference>
<reference evidence="1 2" key="1">
    <citation type="journal article" date="2021" name="Genome Biol. Evol.">
        <title>The evolution of interdependence in a four-way mealybug symbiosis.</title>
        <authorList>
            <person name="Garber A.I."/>
            <person name="Kupper M."/>
            <person name="Laetsch D.R."/>
            <person name="Weldon S.R."/>
            <person name="Ladinsky M.S."/>
            <person name="Bjorkman P.J."/>
            <person name="McCutcheon J.P."/>
        </authorList>
    </citation>
    <scope>NUCLEOTIDE SEQUENCE [LARGE SCALE GENOMIC DNA]</scope>
    <source>
        <strain evidence="1">SOD</strain>
    </source>
</reference>
<organism evidence="1 2">
    <name type="scientific">Candidatus Sodalis endolongispinus</name>
    <dbReference type="NCBI Taxonomy" id="2812662"/>
    <lineage>
        <taxon>Bacteria</taxon>
        <taxon>Pseudomonadati</taxon>
        <taxon>Pseudomonadota</taxon>
        <taxon>Gammaproteobacteria</taxon>
        <taxon>Enterobacterales</taxon>
        <taxon>Bruguierivoracaceae</taxon>
        <taxon>Sodalis</taxon>
    </lineage>
</organism>
<comment type="caution">
    <text evidence="1">The sequence shown here is derived from an EMBL/GenBank/DDBJ whole genome shotgun (WGS) entry which is preliminary data.</text>
</comment>
<sequence>MTFAEDTNIQFAARWLRYYTERIDEEFTATPLAEKVLFVSHKVCRARNKDKHSLMGLTLRNDKNRRLFILADSFDDDIPILHRMHLLHEASQRLASVNYLHAPVGADNGQLSECVNVYEDREDIRDPKLVYYSADSHFINRYRRALLNPDPEHAEPDKAVRQRRNNAAKVMSKAVFIKQVWQDNLLRANLLLDDANTMAKIIDDVGTGRRFIPDGRRRDSQAIAYRNCRKNSTR</sequence>
<evidence type="ECO:0000313" key="2">
    <source>
        <dbReference type="Proteomes" id="UP000811282"/>
    </source>
</evidence>
<gene>
    <name evidence="1" type="ORF">JZM24_12835</name>
</gene>
<protein>
    <recommendedName>
        <fullName evidence="3">Phage protein</fullName>
    </recommendedName>
</protein>
<proteinExistence type="predicted"/>
<keyword evidence="2" id="KW-1185">Reference proteome</keyword>
<dbReference type="RefSeq" id="WP_215669906.1">
    <property type="nucleotide sequence ID" value="NZ_JAFJYC010000001.1"/>
</dbReference>
<name>A0ABS5YE23_9GAMM</name>
<accession>A0ABS5YE23</accession>
<evidence type="ECO:0008006" key="3">
    <source>
        <dbReference type="Google" id="ProtNLM"/>
    </source>
</evidence>
<dbReference type="EMBL" id="JAFJYC010000001">
    <property type="protein sequence ID" value="MBT9432795.1"/>
    <property type="molecule type" value="Genomic_DNA"/>
</dbReference>
<evidence type="ECO:0000313" key="1">
    <source>
        <dbReference type="EMBL" id="MBT9432795.1"/>
    </source>
</evidence>